<evidence type="ECO:0000313" key="10">
    <source>
        <dbReference type="Proteomes" id="UP001652642"/>
    </source>
</evidence>
<feature type="region of interest" description="Disordered" evidence="8">
    <location>
        <begin position="41"/>
        <end position="66"/>
    </location>
</feature>
<evidence type="ECO:0000256" key="6">
    <source>
        <dbReference type="ARBA" id="ARBA00023242"/>
    </source>
</evidence>
<keyword evidence="2" id="KW-0479">Metal-binding</keyword>
<dbReference type="PROSITE" id="PS50157">
    <property type="entry name" value="ZINC_FINGER_C2H2_2"/>
    <property type="match status" value="7"/>
</dbReference>
<feature type="domain" description="C2H2-type" evidence="9">
    <location>
        <begin position="321"/>
        <end position="348"/>
    </location>
</feature>
<feature type="domain" description="C2H2-type" evidence="9">
    <location>
        <begin position="349"/>
        <end position="376"/>
    </location>
</feature>
<dbReference type="PANTHER" id="PTHR23226">
    <property type="entry name" value="ZINC FINGER AND SCAN DOMAIN-CONTAINING"/>
    <property type="match status" value="1"/>
</dbReference>
<dbReference type="Pfam" id="PF00096">
    <property type="entry name" value="zf-C2H2"/>
    <property type="match status" value="7"/>
</dbReference>
<evidence type="ECO:0000256" key="3">
    <source>
        <dbReference type="ARBA" id="ARBA00022737"/>
    </source>
</evidence>
<feature type="compositionally biased region" description="Basic and acidic residues" evidence="8">
    <location>
        <begin position="1"/>
        <end position="12"/>
    </location>
</feature>
<feature type="region of interest" description="Disordered" evidence="8">
    <location>
        <begin position="1"/>
        <end position="23"/>
    </location>
</feature>
<protein>
    <recommendedName>
        <fullName evidence="9">C2H2-type domain-containing protein</fullName>
    </recommendedName>
</protein>
<evidence type="ECO:0000256" key="7">
    <source>
        <dbReference type="PROSITE-ProRule" id="PRU00042"/>
    </source>
</evidence>
<feature type="domain" description="C2H2-type" evidence="9">
    <location>
        <begin position="265"/>
        <end position="292"/>
    </location>
</feature>
<feature type="domain" description="C2H2-type" evidence="9">
    <location>
        <begin position="181"/>
        <end position="208"/>
    </location>
</feature>
<keyword evidence="5" id="KW-0862">Zinc</keyword>
<evidence type="ECO:0000256" key="4">
    <source>
        <dbReference type="ARBA" id="ARBA00022771"/>
    </source>
</evidence>
<dbReference type="Gene3D" id="3.30.160.60">
    <property type="entry name" value="Classic Zinc Finger"/>
    <property type="match status" value="7"/>
</dbReference>
<keyword evidence="6" id="KW-0539">Nucleus</keyword>
<dbReference type="SMART" id="SM00355">
    <property type="entry name" value="ZnF_C2H2"/>
    <property type="match status" value="7"/>
</dbReference>
<dbReference type="InterPro" id="IPR036236">
    <property type="entry name" value="Znf_C2H2_sf"/>
</dbReference>
<reference evidence="10" key="1">
    <citation type="submission" date="2025-05" db="UniProtKB">
        <authorList>
            <consortium name="RefSeq"/>
        </authorList>
    </citation>
    <scope>NUCLEOTIDE SEQUENCE [LARGE SCALE GENOMIC DNA]</scope>
</reference>
<evidence type="ECO:0000256" key="1">
    <source>
        <dbReference type="ARBA" id="ARBA00004123"/>
    </source>
</evidence>
<evidence type="ECO:0000256" key="8">
    <source>
        <dbReference type="SAM" id="MobiDB-lite"/>
    </source>
</evidence>
<proteinExistence type="predicted"/>
<dbReference type="GeneID" id="110071485"/>
<keyword evidence="10" id="KW-1185">Reference proteome</keyword>
<sequence>MEGEAPLKDEQKQLQAGANQKEDDADEAFILLLESLEDDLQDEGKEKEVRLQGTLPERGEDENENCWEGNESLRQNQADQRRDISHRYLSGVASEDEMGKTTNRSISALQSSEYQQNIPLRKSPVKCPTCHAEINLCHCWEYVESFRWSTEDTRFDTGEKNKCFNSDLEAPQPMHSEEKVFRCIECGMSFKRSSELESHQRIHTGQKAYKCNECGQAFIRSSRLQVHQRIHTGEKTYVCKECGKCFSHSSAFKVHQRRHSGEKPYSCKECGKCFSHSSTLKIHQRRHSGEKPYSCKECGKCFCQSSDLQVHQRIHTGEKPYECKECGKKFSRIANLVVHQRTHSQEKPYHCEECGRSFTTSTALKRHRKIHAGEKSDKR</sequence>
<dbReference type="PANTHER" id="PTHR23226:SF416">
    <property type="entry name" value="FI01424P"/>
    <property type="match status" value="1"/>
</dbReference>
<dbReference type="Proteomes" id="UP001652642">
    <property type="component" value="Chromosome 2"/>
</dbReference>
<evidence type="ECO:0000256" key="5">
    <source>
        <dbReference type="ARBA" id="ARBA00022833"/>
    </source>
</evidence>
<dbReference type="SUPFAM" id="SSF57667">
    <property type="entry name" value="beta-beta-alpha zinc fingers"/>
    <property type="match status" value="4"/>
</dbReference>
<dbReference type="InterPro" id="IPR013087">
    <property type="entry name" value="Znf_C2H2_type"/>
</dbReference>
<organism evidence="10 11">
    <name type="scientific">Pogona vitticeps</name>
    <name type="common">central bearded dragon</name>
    <dbReference type="NCBI Taxonomy" id="103695"/>
    <lineage>
        <taxon>Eukaryota</taxon>
        <taxon>Metazoa</taxon>
        <taxon>Chordata</taxon>
        <taxon>Craniata</taxon>
        <taxon>Vertebrata</taxon>
        <taxon>Euteleostomi</taxon>
        <taxon>Lepidosauria</taxon>
        <taxon>Squamata</taxon>
        <taxon>Bifurcata</taxon>
        <taxon>Unidentata</taxon>
        <taxon>Episquamata</taxon>
        <taxon>Toxicofera</taxon>
        <taxon>Iguania</taxon>
        <taxon>Acrodonta</taxon>
        <taxon>Agamidae</taxon>
        <taxon>Amphibolurinae</taxon>
        <taxon>Pogona</taxon>
    </lineage>
</organism>
<evidence type="ECO:0000256" key="2">
    <source>
        <dbReference type="ARBA" id="ARBA00022723"/>
    </source>
</evidence>
<feature type="domain" description="C2H2-type" evidence="9">
    <location>
        <begin position="293"/>
        <end position="320"/>
    </location>
</feature>
<feature type="domain" description="C2H2-type" evidence="9">
    <location>
        <begin position="209"/>
        <end position="236"/>
    </location>
</feature>
<accession>A0ABM5FFI5</accession>
<feature type="domain" description="C2H2-type" evidence="9">
    <location>
        <begin position="237"/>
        <end position="264"/>
    </location>
</feature>
<name>A0ABM5FFI5_9SAUR</name>
<evidence type="ECO:0000313" key="11">
    <source>
        <dbReference type="RefSeq" id="XP_072844165.1"/>
    </source>
</evidence>
<dbReference type="PROSITE" id="PS00028">
    <property type="entry name" value="ZINC_FINGER_C2H2_1"/>
    <property type="match status" value="7"/>
</dbReference>
<keyword evidence="4 7" id="KW-0863">Zinc-finger</keyword>
<comment type="subcellular location">
    <subcellularLocation>
        <location evidence="1">Nucleus</location>
    </subcellularLocation>
</comment>
<reference evidence="11" key="2">
    <citation type="submission" date="2025-08" db="UniProtKB">
        <authorList>
            <consortium name="RefSeq"/>
        </authorList>
    </citation>
    <scope>IDENTIFICATION</scope>
</reference>
<keyword evidence="3" id="KW-0677">Repeat</keyword>
<dbReference type="RefSeq" id="XP_072844165.1">
    <property type="nucleotide sequence ID" value="XM_072988064.1"/>
</dbReference>
<gene>
    <name evidence="11" type="primary">LOC110071485</name>
</gene>
<evidence type="ECO:0000259" key="9">
    <source>
        <dbReference type="PROSITE" id="PS50157"/>
    </source>
</evidence>